<evidence type="ECO:0000313" key="3">
    <source>
        <dbReference type="Proteomes" id="UP001589667"/>
    </source>
</evidence>
<proteinExistence type="predicted"/>
<feature type="transmembrane region" description="Helical" evidence="1">
    <location>
        <begin position="88"/>
        <end position="108"/>
    </location>
</feature>
<dbReference type="EMBL" id="JBHMBL010000004">
    <property type="protein sequence ID" value="MFB9643872.1"/>
    <property type="molecule type" value="Genomic_DNA"/>
</dbReference>
<comment type="caution">
    <text evidence="2">The sequence shown here is derived from an EMBL/GenBank/DDBJ whole genome shotgun (WGS) entry which is preliminary data.</text>
</comment>
<evidence type="ECO:0000313" key="2">
    <source>
        <dbReference type="EMBL" id="MFB9643872.1"/>
    </source>
</evidence>
<name>A0ABV5SU61_9MICO</name>
<protein>
    <submittedName>
        <fullName evidence="2">HdeD family acid-resistance protein</fullName>
    </submittedName>
</protein>
<dbReference type="Proteomes" id="UP001589667">
    <property type="component" value="Unassembled WGS sequence"/>
</dbReference>
<keyword evidence="1" id="KW-0472">Membrane</keyword>
<keyword evidence="3" id="KW-1185">Reference proteome</keyword>
<gene>
    <name evidence="2" type="ORF">ACFFQV_16380</name>
</gene>
<accession>A0ABV5SU61</accession>
<dbReference type="Pfam" id="PF03729">
    <property type="entry name" value="DUF308"/>
    <property type="match status" value="2"/>
</dbReference>
<reference evidence="2 3" key="1">
    <citation type="submission" date="2024-09" db="EMBL/GenBank/DDBJ databases">
        <authorList>
            <person name="Sun Q."/>
            <person name="Mori K."/>
        </authorList>
    </citation>
    <scope>NUCLEOTIDE SEQUENCE [LARGE SCALE GENOMIC DNA]</scope>
    <source>
        <strain evidence="2 3">JCM 14321</strain>
    </source>
</reference>
<dbReference type="PANTHER" id="PTHR34989">
    <property type="entry name" value="PROTEIN HDED"/>
    <property type="match status" value="1"/>
</dbReference>
<dbReference type="InterPro" id="IPR052712">
    <property type="entry name" value="Acid_resist_chaperone_HdeD"/>
</dbReference>
<keyword evidence="1" id="KW-1133">Transmembrane helix</keyword>
<sequence length="200" mass="20551">MSNPQSTGLFATFSLDSEELSKSAINTVRATLGISGAVALIVGILITFWPKDSAVVLTAILAVYFLIAGIAYLGLGIFSKGISGGARALDIILGLLFIVGAVLAFANLGATTAFLAVFIAILIGVLWIVEGVVALVQVGDAPSKGWAIFFGLLSIVAGIVLLFSPIWGAVVLFIIVGISLIVLGIVQIVRAFTFGRGATA</sequence>
<feature type="transmembrane region" description="Helical" evidence="1">
    <location>
        <begin position="55"/>
        <end position="76"/>
    </location>
</feature>
<dbReference type="RefSeq" id="WP_157424518.1">
    <property type="nucleotide sequence ID" value="NZ_BAAANI010000005.1"/>
</dbReference>
<feature type="transmembrane region" description="Helical" evidence="1">
    <location>
        <begin position="145"/>
        <end position="163"/>
    </location>
</feature>
<dbReference type="PANTHER" id="PTHR34989:SF1">
    <property type="entry name" value="PROTEIN HDED"/>
    <property type="match status" value="1"/>
</dbReference>
<organism evidence="2 3">
    <name type="scientific">Agromyces lapidis</name>
    <dbReference type="NCBI Taxonomy" id="279574"/>
    <lineage>
        <taxon>Bacteria</taxon>
        <taxon>Bacillati</taxon>
        <taxon>Actinomycetota</taxon>
        <taxon>Actinomycetes</taxon>
        <taxon>Micrococcales</taxon>
        <taxon>Microbacteriaceae</taxon>
        <taxon>Agromyces</taxon>
    </lineage>
</organism>
<keyword evidence="1" id="KW-0812">Transmembrane</keyword>
<dbReference type="InterPro" id="IPR005325">
    <property type="entry name" value="DUF308_memb"/>
</dbReference>
<feature type="transmembrane region" description="Helical" evidence="1">
    <location>
        <begin position="114"/>
        <end position="138"/>
    </location>
</feature>
<evidence type="ECO:0000256" key="1">
    <source>
        <dbReference type="SAM" id="Phobius"/>
    </source>
</evidence>
<feature type="transmembrane region" description="Helical" evidence="1">
    <location>
        <begin position="30"/>
        <end position="49"/>
    </location>
</feature>
<feature type="transmembrane region" description="Helical" evidence="1">
    <location>
        <begin position="169"/>
        <end position="189"/>
    </location>
</feature>